<dbReference type="GO" id="GO:0060219">
    <property type="term" value="P:camera-type eye photoreceptor cell differentiation"/>
    <property type="evidence" value="ECO:0007669"/>
    <property type="project" value="TreeGrafter"/>
</dbReference>
<protein>
    <recommendedName>
        <fullName evidence="18">Prominin-1</fullName>
    </recommendedName>
</protein>
<evidence type="ECO:0000256" key="3">
    <source>
        <dbReference type="ARBA" id="ARBA00006058"/>
    </source>
</evidence>
<evidence type="ECO:0000313" key="17">
    <source>
        <dbReference type="Proteomes" id="UP000796761"/>
    </source>
</evidence>
<dbReference type="PANTHER" id="PTHR22730">
    <property type="entry name" value="PROMININ PROM PROTEIN"/>
    <property type="match status" value="1"/>
</dbReference>
<evidence type="ECO:0000256" key="7">
    <source>
        <dbReference type="ARBA" id="ARBA00022729"/>
    </source>
</evidence>
<feature type="signal peptide" evidence="15">
    <location>
        <begin position="1"/>
        <end position="18"/>
    </location>
</feature>
<dbReference type="GO" id="GO:0045494">
    <property type="term" value="P:photoreceptor cell maintenance"/>
    <property type="evidence" value="ECO:0007669"/>
    <property type="project" value="TreeGrafter"/>
</dbReference>
<evidence type="ECO:0000256" key="9">
    <source>
        <dbReference type="ARBA" id="ARBA00023136"/>
    </source>
</evidence>
<evidence type="ECO:0000256" key="2">
    <source>
        <dbReference type="ARBA" id="ARBA00004613"/>
    </source>
</evidence>
<dbReference type="InterPro" id="IPR008795">
    <property type="entry name" value="Prominin"/>
</dbReference>
<accession>A0A8K1GP02</accession>
<dbReference type="GO" id="GO:0031528">
    <property type="term" value="C:microvillus membrane"/>
    <property type="evidence" value="ECO:0007669"/>
    <property type="project" value="UniProtKB-SubCell"/>
</dbReference>
<evidence type="ECO:0000256" key="8">
    <source>
        <dbReference type="ARBA" id="ARBA00022989"/>
    </source>
</evidence>
<proteinExistence type="inferred from homology"/>
<keyword evidence="5" id="KW-0964">Secreted</keyword>
<evidence type="ECO:0000256" key="1">
    <source>
        <dbReference type="ARBA" id="ARBA00004475"/>
    </source>
</evidence>
<evidence type="ECO:0000256" key="6">
    <source>
        <dbReference type="ARBA" id="ARBA00022692"/>
    </source>
</evidence>
<dbReference type="PANTHER" id="PTHR22730:SF3">
    <property type="entry name" value="PROMININ-1"/>
    <property type="match status" value="1"/>
</dbReference>
<name>A0A8K1GP02_9PASS</name>
<evidence type="ECO:0000256" key="14">
    <source>
        <dbReference type="SAM" id="Phobius"/>
    </source>
</evidence>
<keyword evidence="9 14" id="KW-0472">Membrane</keyword>
<feature type="transmembrane region" description="Helical" evidence="14">
    <location>
        <begin position="760"/>
        <end position="779"/>
    </location>
</feature>
<feature type="region of interest" description="Disordered" evidence="13">
    <location>
        <begin position="993"/>
        <end position="1012"/>
    </location>
</feature>
<keyword evidence="7 15" id="KW-0732">Signal</keyword>
<keyword evidence="17" id="KW-1185">Reference proteome</keyword>
<evidence type="ECO:0000256" key="4">
    <source>
        <dbReference type="ARBA" id="ARBA00008326"/>
    </source>
</evidence>
<evidence type="ECO:0000256" key="11">
    <source>
        <dbReference type="ARBA" id="ARBA00023180"/>
    </source>
</evidence>
<keyword evidence="12" id="KW-0340">Growth factor binding</keyword>
<dbReference type="AlphaFoldDB" id="A0A8K1GP02"/>
<keyword evidence="11" id="KW-0325">Glycoprotein</keyword>
<comment type="similarity">
    <text evidence="3">Belongs to the prominin family.</text>
</comment>
<dbReference type="OrthoDB" id="6229420at2759"/>
<feature type="transmembrane region" description="Helical" evidence="14">
    <location>
        <begin position="149"/>
        <end position="171"/>
    </location>
</feature>
<keyword evidence="6 14" id="KW-0812">Transmembrane</keyword>
<evidence type="ECO:0000256" key="12">
    <source>
        <dbReference type="ARBA" id="ARBA00023183"/>
    </source>
</evidence>
<dbReference type="Pfam" id="PF05478">
    <property type="entry name" value="Prominin"/>
    <property type="match status" value="1"/>
</dbReference>
<dbReference type="Pfam" id="PF06473">
    <property type="entry name" value="FGF-BP1"/>
    <property type="match status" value="1"/>
</dbReference>
<dbReference type="GO" id="GO:0019838">
    <property type="term" value="F:growth factor binding"/>
    <property type="evidence" value="ECO:0007669"/>
    <property type="project" value="UniProtKB-KW"/>
</dbReference>
<comment type="similarity">
    <text evidence="4">Belongs to the fibroblast growth factor-binding protein family.</text>
</comment>
<dbReference type="Proteomes" id="UP000796761">
    <property type="component" value="Unassembled WGS sequence"/>
</dbReference>
<comment type="subcellular location">
    <subcellularLocation>
        <location evidence="1">Cell projection</location>
        <location evidence="1">Microvillus membrane</location>
        <topology evidence="1">Multi-pass membrane protein</topology>
    </subcellularLocation>
    <subcellularLocation>
        <location evidence="2">Secreted</location>
    </subcellularLocation>
</comment>
<dbReference type="GO" id="GO:0071914">
    <property type="term" value="C:prominosome"/>
    <property type="evidence" value="ECO:0007669"/>
    <property type="project" value="TreeGrafter"/>
</dbReference>
<evidence type="ECO:0000313" key="16">
    <source>
        <dbReference type="EMBL" id="TRZ21129.1"/>
    </source>
</evidence>
<sequence length="1041" mass="116330">MAVELCLLLLLFCGSTISEVQPIYKPPPGTLDFGFVPSKTYDTGAYHEPGAIGILFKIVHAFLYLVQPNTFPQDLIRKLAQQQFGNTQGDYQKAIYYEIGFIVSAALGLLFILLLPLVGLCFCMCRCCDNCGGEMHQRQKKNADCQRSCFATFLFVASLIISVGVLCAYAANQHLTNQVRGAKKLVNSNFKDLKIFLNDTPALVYNVLGFLSLHTTDVGPVLGTRVQEQLGKEVRPALDAALTMAGAIRETKEALENVSVSVEVLQEGTERLHANLTDVKMHLSNTLNDSACNAAQAASTCNIIRNSLSQLDINANFSGLPGVSSQLAKINDVLKIDLSSLVQKVYIKSVLESIGSNITTFTRALPVQKILADLMVYLTQSEAYVQDYFPLVEQYDFYRWLGCLILCCMLVLILVFYYLGLLCGTCGYDKHASPTTRGCISNTGGNFLMAGVGFSFLFSWLLMIVVVLTFVTGGNVEKLVCEPFEDKNLFKVLDTPYLLNKHWKNYLAGIIFKNPNVNLTFEKVYSDCKENKGIYTSLHLEYLFNINELLNISMYTEDVALKIEHIQINLSKIILLDEIGKENLLNFSSSGIDGIDFSAYLTEINKSVTKVDLLSFANDLEARADQLPKGALENALKGHANNIRMIHNQQVVPLEQAMSTLNQSIRLLKRTSSELMVKVKNVISAVNAAQNLINNNASQVIVQETKKYMDTIIGYFEQYTEWVKESISMEVAACKPIANVIDTAVDIFLCSYIADSVNTFWFGLGGSSMFLIPAIIFAVKLSKYYRRMDTEDVYDEHLSEELHRVKSLRVNFFTLIKKFLLYLTFTFAAGGIGRTLTLDEGASNFPQECELCKDVVICGMGGLGHKLKPKKRSNGEEIKFRTKTKDVCTMTRSGDDEEMKLRIECKSQGMSYWCEFTGKPSVCRAFRNNPKIYWNQIAVELRKVPHACESMEVLKTTMCQKAPPEALMRQIAAGMEQEDVANQEKSVQKASIPMREAGQNFNPTRHGQESDNETEAMKLAREHCWESLHGVCSYIIGFFRG</sequence>
<reference evidence="16" key="1">
    <citation type="submission" date="2019-04" db="EMBL/GenBank/DDBJ databases">
        <title>Genome assembly of Zosterops borbonicus 15179.</title>
        <authorList>
            <person name="Leroy T."/>
            <person name="Anselmetti Y."/>
            <person name="Tilak M.-K."/>
            <person name="Nabholz B."/>
        </authorList>
    </citation>
    <scope>NUCLEOTIDE SEQUENCE</scope>
    <source>
        <strain evidence="16">HGM_15179</strain>
        <tissue evidence="16">Muscle</tissue>
    </source>
</reference>
<gene>
    <name evidence="16" type="ORF">HGM15179_005990</name>
</gene>
<dbReference type="EMBL" id="SWJQ01000132">
    <property type="protein sequence ID" value="TRZ21129.1"/>
    <property type="molecule type" value="Genomic_DNA"/>
</dbReference>
<evidence type="ECO:0000256" key="10">
    <source>
        <dbReference type="ARBA" id="ARBA00023157"/>
    </source>
</evidence>
<keyword evidence="8 14" id="KW-1133">Transmembrane helix</keyword>
<feature type="transmembrane region" description="Helical" evidence="14">
    <location>
        <begin position="99"/>
        <end position="128"/>
    </location>
</feature>
<feature type="transmembrane region" description="Helical" evidence="14">
    <location>
        <begin position="447"/>
        <end position="471"/>
    </location>
</feature>
<dbReference type="GO" id="GO:0009986">
    <property type="term" value="C:cell surface"/>
    <property type="evidence" value="ECO:0007669"/>
    <property type="project" value="TreeGrafter"/>
</dbReference>
<evidence type="ECO:0000256" key="13">
    <source>
        <dbReference type="SAM" id="MobiDB-lite"/>
    </source>
</evidence>
<feature type="transmembrane region" description="Helical" evidence="14">
    <location>
        <begin position="819"/>
        <end position="837"/>
    </location>
</feature>
<dbReference type="GO" id="GO:0015485">
    <property type="term" value="F:cholesterol binding"/>
    <property type="evidence" value="ECO:0007669"/>
    <property type="project" value="TreeGrafter"/>
</dbReference>
<dbReference type="GO" id="GO:0016324">
    <property type="term" value="C:apical plasma membrane"/>
    <property type="evidence" value="ECO:0007669"/>
    <property type="project" value="TreeGrafter"/>
</dbReference>
<dbReference type="GO" id="GO:0005929">
    <property type="term" value="C:cilium"/>
    <property type="evidence" value="ECO:0007669"/>
    <property type="project" value="TreeGrafter"/>
</dbReference>
<evidence type="ECO:0000256" key="15">
    <source>
        <dbReference type="SAM" id="SignalP"/>
    </source>
</evidence>
<evidence type="ECO:0000256" key="5">
    <source>
        <dbReference type="ARBA" id="ARBA00022525"/>
    </source>
</evidence>
<evidence type="ECO:0008006" key="18">
    <source>
        <dbReference type="Google" id="ProtNLM"/>
    </source>
</evidence>
<dbReference type="InterPro" id="IPR010510">
    <property type="entry name" value="FGF1-bd"/>
</dbReference>
<comment type="caution">
    <text evidence="16">The sequence shown here is derived from an EMBL/GenBank/DDBJ whole genome shotgun (WGS) entry which is preliminary data.</text>
</comment>
<keyword evidence="10" id="KW-1015">Disulfide bond</keyword>
<organism evidence="16 17">
    <name type="scientific">Zosterops borbonicus</name>
    <dbReference type="NCBI Taxonomy" id="364589"/>
    <lineage>
        <taxon>Eukaryota</taxon>
        <taxon>Metazoa</taxon>
        <taxon>Chordata</taxon>
        <taxon>Craniata</taxon>
        <taxon>Vertebrata</taxon>
        <taxon>Euteleostomi</taxon>
        <taxon>Archelosauria</taxon>
        <taxon>Archosauria</taxon>
        <taxon>Dinosauria</taxon>
        <taxon>Saurischia</taxon>
        <taxon>Theropoda</taxon>
        <taxon>Coelurosauria</taxon>
        <taxon>Aves</taxon>
        <taxon>Neognathae</taxon>
        <taxon>Neoaves</taxon>
        <taxon>Telluraves</taxon>
        <taxon>Australaves</taxon>
        <taxon>Passeriformes</taxon>
        <taxon>Sylvioidea</taxon>
        <taxon>Zosteropidae</taxon>
        <taxon>Zosterops</taxon>
    </lineage>
</organism>
<feature type="transmembrane region" description="Helical" evidence="14">
    <location>
        <begin position="397"/>
        <end position="426"/>
    </location>
</feature>
<feature type="chain" id="PRO_5035462591" description="Prominin-1" evidence="15">
    <location>
        <begin position="19"/>
        <end position="1041"/>
    </location>
</feature>